<dbReference type="EMBL" id="JABANO010023582">
    <property type="protein sequence ID" value="KAF4723298.1"/>
    <property type="molecule type" value="Genomic_DNA"/>
</dbReference>
<protein>
    <submittedName>
        <fullName evidence="1">Uncharacterized protein</fullName>
    </submittedName>
</protein>
<feature type="non-terminal residue" evidence="1">
    <location>
        <position position="1"/>
    </location>
</feature>
<gene>
    <name evidence="1" type="ORF">FOZ63_023666</name>
</gene>
<dbReference type="Proteomes" id="UP000553632">
    <property type="component" value="Unassembled WGS sequence"/>
</dbReference>
<evidence type="ECO:0000313" key="2">
    <source>
        <dbReference type="Proteomes" id="UP000553632"/>
    </source>
</evidence>
<proteinExistence type="predicted"/>
<reference evidence="1 2" key="1">
    <citation type="submission" date="2020-04" db="EMBL/GenBank/DDBJ databases">
        <title>Perkinsus olseni comparative genomics.</title>
        <authorList>
            <person name="Bogema D.R."/>
        </authorList>
    </citation>
    <scope>NUCLEOTIDE SEQUENCE [LARGE SCALE GENOMIC DNA]</scope>
    <source>
        <strain evidence="1 2">ATCC PRA-207</strain>
    </source>
</reference>
<accession>A0A7J6RRD8</accession>
<sequence>QAIIRAAAVAALIPQASADAFPPLKRASLEVGYDSARCYHAKGEFNQAGRESMEFTVGAKRVPELVHIVCSNPGRKNAFESVFLSSPTSNVLEEYDVGFPDAEEEWLFNPAPPTGTGLDPLRKVDASHYATEL</sequence>
<dbReference type="AlphaFoldDB" id="A0A7J6RRD8"/>
<keyword evidence="2" id="KW-1185">Reference proteome</keyword>
<evidence type="ECO:0000313" key="1">
    <source>
        <dbReference type="EMBL" id="KAF4723298.1"/>
    </source>
</evidence>
<comment type="caution">
    <text evidence="1">The sequence shown here is derived from an EMBL/GenBank/DDBJ whole genome shotgun (WGS) entry which is preliminary data.</text>
</comment>
<feature type="non-terminal residue" evidence="1">
    <location>
        <position position="133"/>
    </location>
</feature>
<organism evidence="1 2">
    <name type="scientific">Perkinsus olseni</name>
    <name type="common">Perkinsus atlanticus</name>
    <dbReference type="NCBI Taxonomy" id="32597"/>
    <lineage>
        <taxon>Eukaryota</taxon>
        <taxon>Sar</taxon>
        <taxon>Alveolata</taxon>
        <taxon>Perkinsozoa</taxon>
        <taxon>Perkinsea</taxon>
        <taxon>Perkinsida</taxon>
        <taxon>Perkinsidae</taxon>
        <taxon>Perkinsus</taxon>
    </lineage>
</organism>
<name>A0A7J6RRD8_PEROL</name>